<gene>
    <name evidence="1" type="ORF">SDC9_157816</name>
</gene>
<dbReference type="AlphaFoldDB" id="A0A645F892"/>
<protein>
    <submittedName>
        <fullName evidence="1">Uncharacterized protein</fullName>
    </submittedName>
</protein>
<dbReference type="EMBL" id="VSSQ01056678">
    <property type="protein sequence ID" value="MPN10521.1"/>
    <property type="molecule type" value="Genomic_DNA"/>
</dbReference>
<evidence type="ECO:0000313" key="1">
    <source>
        <dbReference type="EMBL" id="MPN10521.1"/>
    </source>
</evidence>
<dbReference type="InterPro" id="IPR029062">
    <property type="entry name" value="Class_I_gatase-like"/>
</dbReference>
<dbReference type="Gene3D" id="3.40.50.880">
    <property type="match status" value="1"/>
</dbReference>
<sequence length="93" mass="10670">MEKLKNINKLESLFEGKTIIGSSAGACVLGKYFYDNDYDKLDEGLGIINFKIFCHYDESGLELVKKLDNYKEKLELLLLPAYKHKVVYKSDSI</sequence>
<organism evidence="1">
    <name type="scientific">bioreactor metagenome</name>
    <dbReference type="NCBI Taxonomy" id="1076179"/>
    <lineage>
        <taxon>unclassified sequences</taxon>
        <taxon>metagenomes</taxon>
        <taxon>ecological metagenomes</taxon>
    </lineage>
</organism>
<reference evidence="1" key="1">
    <citation type="submission" date="2019-08" db="EMBL/GenBank/DDBJ databases">
        <authorList>
            <person name="Kucharzyk K."/>
            <person name="Murdoch R.W."/>
            <person name="Higgins S."/>
            <person name="Loffler F."/>
        </authorList>
    </citation>
    <scope>NUCLEOTIDE SEQUENCE</scope>
</reference>
<accession>A0A645F892</accession>
<comment type="caution">
    <text evidence="1">The sequence shown here is derived from an EMBL/GenBank/DDBJ whole genome shotgun (WGS) entry which is preliminary data.</text>
</comment>
<name>A0A645F892_9ZZZZ</name>
<proteinExistence type="predicted"/>